<reference evidence="1" key="1">
    <citation type="submission" date="2015-11" db="EMBL/GenBank/DDBJ databases">
        <title>De novo transcriptome assembly of four potential Pierce s Disease insect vectors from Arizona vineyards.</title>
        <authorList>
            <person name="Tassone E.E."/>
        </authorList>
    </citation>
    <scope>NUCLEOTIDE SEQUENCE</scope>
</reference>
<protein>
    <submittedName>
        <fullName evidence="1">Uncharacterized protein</fullName>
    </submittedName>
</protein>
<dbReference type="EMBL" id="GECU01000188">
    <property type="protein sequence ID" value="JAT07519.1"/>
    <property type="molecule type" value="Transcribed_RNA"/>
</dbReference>
<proteinExistence type="predicted"/>
<sequence>MSILEKPYNPIFSQNPVSHKKYKAKHSALISTQISKSKKHAKKPHRNSELYSITLIHQNRNWLRNKLVRLAYYLSYHSPDFIILSEHGADEENLDNTRVEGYSLIGGVTRKTT</sequence>
<name>A0A1B6K7T0_9HEMI</name>
<evidence type="ECO:0000313" key="1">
    <source>
        <dbReference type="EMBL" id="JAT07519.1"/>
    </source>
</evidence>
<dbReference type="AlphaFoldDB" id="A0A1B6K7T0"/>
<organism evidence="1">
    <name type="scientific">Homalodisca liturata</name>
    <dbReference type="NCBI Taxonomy" id="320908"/>
    <lineage>
        <taxon>Eukaryota</taxon>
        <taxon>Metazoa</taxon>
        <taxon>Ecdysozoa</taxon>
        <taxon>Arthropoda</taxon>
        <taxon>Hexapoda</taxon>
        <taxon>Insecta</taxon>
        <taxon>Pterygota</taxon>
        <taxon>Neoptera</taxon>
        <taxon>Paraneoptera</taxon>
        <taxon>Hemiptera</taxon>
        <taxon>Auchenorrhyncha</taxon>
        <taxon>Membracoidea</taxon>
        <taxon>Cicadellidae</taxon>
        <taxon>Cicadellinae</taxon>
        <taxon>Proconiini</taxon>
        <taxon>Homalodisca</taxon>
    </lineage>
</organism>
<gene>
    <name evidence="1" type="ORF">g.49140</name>
</gene>
<accession>A0A1B6K7T0</accession>